<feature type="non-terminal residue" evidence="2">
    <location>
        <position position="78"/>
    </location>
</feature>
<dbReference type="Proteomes" id="UP001357485">
    <property type="component" value="Unassembled WGS sequence"/>
</dbReference>
<dbReference type="EMBL" id="JAVRRA010002004">
    <property type="protein sequence ID" value="KAK5278607.1"/>
    <property type="molecule type" value="Genomic_DNA"/>
</dbReference>
<keyword evidence="1" id="KW-0812">Transmembrane</keyword>
<keyword evidence="3" id="KW-1185">Reference proteome</keyword>
<dbReference type="PANTHER" id="PTHR34187">
    <property type="entry name" value="FGR18P"/>
    <property type="match status" value="1"/>
</dbReference>
<protein>
    <submittedName>
        <fullName evidence="2">Uncharacterized protein</fullName>
    </submittedName>
</protein>
<keyword evidence="1" id="KW-1133">Transmembrane helix</keyword>
<organism evidence="2 3">
    <name type="scientific">Cryomyces antarcticus</name>
    <dbReference type="NCBI Taxonomy" id="329879"/>
    <lineage>
        <taxon>Eukaryota</taxon>
        <taxon>Fungi</taxon>
        <taxon>Dikarya</taxon>
        <taxon>Ascomycota</taxon>
        <taxon>Pezizomycotina</taxon>
        <taxon>Dothideomycetes</taxon>
        <taxon>Dothideomycetes incertae sedis</taxon>
        <taxon>Cryomyces</taxon>
    </lineage>
</organism>
<dbReference type="InterPro" id="IPR052053">
    <property type="entry name" value="IM_YidH-like"/>
</dbReference>
<proteinExistence type="predicted"/>
<evidence type="ECO:0000313" key="3">
    <source>
        <dbReference type="Proteomes" id="UP001357485"/>
    </source>
</evidence>
<keyword evidence="1" id="KW-0472">Membrane</keyword>
<evidence type="ECO:0000313" key="2">
    <source>
        <dbReference type="EMBL" id="KAK5278607.1"/>
    </source>
</evidence>
<dbReference type="PANTHER" id="PTHR34187:SF1">
    <property type="entry name" value="DUF202 DOMAIN-CONTAINING PROTEIN"/>
    <property type="match status" value="1"/>
</dbReference>
<feature type="transmembrane region" description="Helical" evidence="1">
    <location>
        <begin position="31"/>
        <end position="51"/>
    </location>
</feature>
<sequence>MIGVTIAQLFRIQHAPSPSPVFGYFILGKPLAAVFEGAAILMTLLGAYRSWRQQNAMVRGKVWAGGWEILAVMAGSLL</sequence>
<evidence type="ECO:0000256" key="1">
    <source>
        <dbReference type="SAM" id="Phobius"/>
    </source>
</evidence>
<gene>
    <name evidence="2" type="ORF">LTR16_008431</name>
</gene>
<name>A0ABR0M3J8_9PEZI</name>
<accession>A0ABR0M3J8</accession>
<comment type="caution">
    <text evidence="2">The sequence shown here is derived from an EMBL/GenBank/DDBJ whole genome shotgun (WGS) entry which is preliminary data.</text>
</comment>
<reference evidence="2 3" key="1">
    <citation type="submission" date="2023-08" db="EMBL/GenBank/DDBJ databases">
        <title>Black Yeasts Isolated from many extreme environments.</title>
        <authorList>
            <person name="Coleine C."/>
            <person name="Stajich J.E."/>
            <person name="Selbmann L."/>
        </authorList>
    </citation>
    <scope>NUCLEOTIDE SEQUENCE [LARGE SCALE GENOMIC DNA]</scope>
    <source>
        <strain evidence="2 3">CCFEE 536</strain>
    </source>
</reference>